<dbReference type="InterPro" id="IPR048280">
    <property type="entry name" value="COX6B-like"/>
</dbReference>
<gene>
    <name evidence="4" type="ORF">TDIB3V08_LOCUS5443</name>
</gene>
<evidence type="ECO:0000313" key="4">
    <source>
        <dbReference type="EMBL" id="CAD7199183.1"/>
    </source>
</evidence>
<proteinExistence type="predicted"/>
<dbReference type="GO" id="GO:0008535">
    <property type="term" value="P:respiratory chain complex IV assembly"/>
    <property type="evidence" value="ECO:0007669"/>
    <property type="project" value="InterPro"/>
</dbReference>
<comment type="subcellular location">
    <subcellularLocation>
        <location evidence="1">Mitochondrion</location>
    </subcellularLocation>
</comment>
<dbReference type="AlphaFoldDB" id="A0A7R8VIE1"/>
<keyword evidence="2" id="KW-0496">Mitochondrion</keyword>
<dbReference type="InterPro" id="IPR036549">
    <property type="entry name" value="CX6/COA6-like_sf"/>
</dbReference>
<organism evidence="4">
    <name type="scientific">Timema douglasi</name>
    <name type="common">Walking stick</name>
    <dbReference type="NCBI Taxonomy" id="61478"/>
    <lineage>
        <taxon>Eukaryota</taxon>
        <taxon>Metazoa</taxon>
        <taxon>Ecdysozoa</taxon>
        <taxon>Arthropoda</taxon>
        <taxon>Hexapoda</taxon>
        <taxon>Insecta</taxon>
        <taxon>Pterygota</taxon>
        <taxon>Neoptera</taxon>
        <taxon>Polyneoptera</taxon>
        <taxon>Phasmatodea</taxon>
        <taxon>Timematodea</taxon>
        <taxon>Timematoidea</taxon>
        <taxon>Timematidae</taxon>
        <taxon>Timema</taxon>
    </lineage>
</organism>
<dbReference type="Gene3D" id="1.10.10.140">
    <property type="entry name" value="Cytochrome c oxidase, subunit VIb"/>
    <property type="match status" value="1"/>
</dbReference>
<evidence type="ECO:0000256" key="3">
    <source>
        <dbReference type="ARBA" id="ARBA00023157"/>
    </source>
</evidence>
<dbReference type="GO" id="GO:0005739">
    <property type="term" value="C:mitochondrion"/>
    <property type="evidence" value="ECO:0007669"/>
    <property type="project" value="UniProtKB-SubCell"/>
</dbReference>
<name>A0A7R8VIE1_TIMDO</name>
<evidence type="ECO:0000256" key="1">
    <source>
        <dbReference type="ARBA" id="ARBA00004173"/>
    </source>
</evidence>
<accession>A0A7R8VIE1</accession>
<reference evidence="4" key="1">
    <citation type="submission" date="2020-11" db="EMBL/GenBank/DDBJ databases">
        <authorList>
            <person name="Tran Van P."/>
        </authorList>
    </citation>
    <scope>NUCLEOTIDE SEQUENCE</scope>
</reference>
<dbReference type="PANTHER" id="PTHR46690">
    <property type="entry name" value="CYTOCHROME C OXIDASE ASSEMBLY FACTOR 6 HOMOLOG"/>
    <property type="match status" value="1"/>
</dbReference>
<evidence type="ECO:0000256" key="2">
    <source>
        <dbReference type="ARBA" id="ARBA00023128"/>
    </source>
</evidence>
<keyword evidence="3" id="KW-1015">Disulfide bond</keyword>
<protein>
    <submittedName>
        <fullName evidence="4">Uncharacterized protein</fullName>
    </submittedName>
</protein>
<dbReference type="EMBL" id="OA566613">
    <property type="protein sequence ID" value="CAD7199183.1"/>
    <property type="molecule type" value="Genomic_DNA"/>
</dbReference>
<dbReference type="InterPro" id="IPR042289">
    <property type="entry name" value="COA6"/>
</dbReference>
<dbReference type="PANTHER" id="PTHR46690:SF1">
    <property type="entry name" value="CYTOCHROME C OXIDASE ASSEMBLY FACTOR 6 HOMOLOG"/>
    <property type="match status" value="1"/>
</dbReference>
<dbReference type="PROSITE" id="PS51808">
    <property type="entry name" value="CHCH"/>
    <property type="match status" value="1"/>
</dbReference>
<dbReference type="GO" id="GO:0042775">
    <property type="term" value="P:mitochondrial ATP synthesis coupled electron transport"/>
    <property type="evidence" value="ECO:0007669"/>
    <property type="project" value="TreeGrafter"/>
</dbReference>
<dbReference type="Pfam" id="PF02297">
    <property type="entry name" value="COX6B"/>
    <property type="match status" value="1"/>
</dbReference>
<sequence length="114" mass="13141">MAFIHPEFDTHLTNTFGFQPRKIVPPALIGLTWLQTPPSGRAPHVVMSFPNKAERQKCWDSRDRYWECLDINKDENEHCLKLRQLYESSCSSQWGWTGTMGDIPVGQLDLGNHN</sequence>
<dbReference type="SUPFAM" id="SSF47694">
    <property type="entry name" value="Cytochrome c oxidase subunit h"/>
    <property type="match status" value="1"/>
</dbReference>